<keyword evidence="3" id="KW-0804">Transcription</keyword>
<evidence type="ECO:0000259" key="4">
    <source>
        <dbReference type="PROSITE" id="PS50987"/>
    </source>
</evidence>
<dbReference type="AlphaFoldDB" id="A0A9D6UWZ8"/>
<dbReference type="PRINTS" id="PR00778">
    <property type="entry name" value="HTHARSR"/>
</dbReference>
<protein>
    <submittedName>
        <fullName evidence="5">Winged helix-turn-helix transcriptional regulator</fullName>
    </submittedName>
</protein>
<evidence type="ECO:0000256" key="3">
    <source>
        <dbReference type="ARBA" id="ARBA00023163"/>
    </source>
</evidence>
<dbReference type="InterPro" id="IPR036390">
    <property type="entry name" value="WH_DNA-bd_sf"/>
</dbReference>
<feature type="domain" description="HTH arsR-type" evidence="4">
    <location>
        <begin position="12"/>
        <end position="105"/>
    </location>
</feature>
<dbReference type="NCBIfam" id="NF033788">
    <property type="entry name" value="HTH_metalloreg"/>
    <property type="match status" value="1"/>
</dbReference>
<sequence>MPPEEKDKSIELNGSLGVVAFVGKSLSDENRLRILLSLCNCRKTVSQIVDELGLSQPLVSHHLKELRHCLLVKVERKGLFVHYEIADERIIDIVRQLAHLATDLL</sequence>
<reference evidence="5" key="1">
    <citation type="submission" date="2020-07" db="EMBL/GenBank/DDBJ databases">
        <title>Huge and variable diversity of episymbiotic CPR bacteria and DPANN archaea in groundwater ecosystems.</title>
        <authorList>
            <person name="He C.Y."/>
            <person name="Keren R."/>
            <person name="Whittaker M."/>
            <person name="Farag I.F."/>
            <person name="Doudna J."/>
            <person name="Cate J.H.D."/>
            <person name="Banfield J.F."/>
        </authorList>
    </citation>
    <scope>NUCLEOTIDE SEQUENCE</scope>
    <source>
        <strain evidence="5">NC_groundwater_1664_Pr3_B-0.1um_52_9</strain>
    </source>
</reference>
<dbReference type="GO" id="GO:0003700">
    <property type="term" value="F:DNA-binding transcription factor activity"/>
    <property type="evidence" value="ECO:0007669"/>
    <property type="project" value="InterPro"/>
</dbReference>
<dbReference type="PROSITE" id="PS50987">
    <property type="entry name" value="HTH_ARSR_2"/>
    <property type="match status" value="1"/>
</dbReference>
<evidence type="ECO:0000256" key="2">
    <source>
        <dbReference type="ARBA" id="ARBA00023125"/>
    </source>
</evidence>
<organism evidence="5 6">
    <name type="scientific">Desulfomonile tiedjei</name>
    <dbReference type="NCBI Taxonomy" id="2358"/>
    <lineage>
        <taxon>Bacteria</taxon>
        <taxon>Pseudomonadati</taxon>
        <taxon>Thermodesulfobacteriota</taxon>
        <taxon>Desulfomonilia</taxon>
        <taxon>Desulfomonilales</taxon>
        <taxon>Desulfomonilaceae</taxon>
        <taxon>Desulfomonile</taxon>
    </lineage>
</organism>
<evidence type="ECO:0000313" key="5">
    <source>
        <dbReference type="EMBL" id="MBI5247956.1"/>
    </source>
</evidence>
<dbReference type="Proteomes" id="UP000807825">
    <property type="component" value="Unassembled WGS sequence"/>
</dbReference>
<dbReference type="PANTHER" id="PTHR43132:SF6">
    <property type="entry name" value="HTH-TYPE TRANSCRIPTIONAL REPRESSOR CZRA"/>
    <property type="match status" value="1"/>
</dbReference>
<dbReference type="Gene3D" id="1.10.10.10">
    <property type="entry name" value="Winged helix-like DNA-binding domain superfamily/Winged helix DNA-binding domain"/>
    <property type="match status" value="1"/>
</dbReference>
<dbReference type="InterPro" id="IPR036388">
    <property type="entry name" value="WH-like_DNA-bd_sf"/>
</dbReference>
<dbReference type="PANTHER" id="PTHR43132">
    <property type="entry name" value="ARSENICAL RESISTANCE OPERON REPRESSOR ARSR-RELATED"/>
    <property type="match status" value="1"/>
</dbReference>
<dbReference type="InterPro" id="IPR011991">
    <property type="entry name" value="ArsR-like_HTH"/>
</dbReference>
<evidence type="ECO:0000256" key="1">
    <source>
        <dbReference type="ARBA" id="ARBA00023015"/>
    </source>
</evidence>
<evidence type="ECO:0000313" key="6">
    <source>
        <dbReference type="Proteomes" id="UP000807825"/>
    </source>
</evidence>
<dbReference type="Pfam" id="PF01022">
    <property type="entry name" value="HTH_5"/>
    <property type="match status" value="1"/>
</dbReference>
<gene>
    <name evidence="5" type="ORF">HY912_00545</name>
</gene>
<dbReference type="InterPro" id="IPR051011">
    <property type="entry name" value="Metal_resp_trans_reg"/>
</dbReference>
<accession>A0A9D6UWZ8</accession>
<dbReference type="CDD" id="cd00090">
    <property type="entry name" value="HTH_ARSR"/>
    <property type="match status" value="1"/>
</dbReference>
<keyword evidence="1" id="KW-0805">Transcription regulation</keyword>
<dbReference type="EMBL" id="JACRDE010000017">
    <property type="protein sequence ID" value="MBI5247956.1"/>
    <property type="molecule type" value="Genomic_DNA"/>
</dbReference>
<proteinExistence type="predicted"/>
<dbReference type="InterPro" id="IPR001845">
    <property type="entry name" value="HTH_ArsR_DNA-bd_dom"/>
</dbReference>
<name>A0A9D6UWZ8_9BACT</name>
<dbReference type="SMART" id="SM00418">
    <property type="entry name" value="HTH_ARSR"/>
    <property type="match status" value="1"/>
</dbReference>
<keyword evidence="2" id="KW-0238">DNA-binding</keyword>
<comment type="caution">
    <text evidence="5">The sequence shown here is derived from an EMBL/GenBank/DDBJ whole genome shotgun (WGS) entry which is preliminary data.</text>
</comment>
<dbReference type="SUPFAM" id="SSF46785">
    <property type="entry name" value="Winged helix' DNA-binding domain"/>
    <property type="match status" value="1"/>
</dbReference>
<dbReference type="NCBIfam" id="NF045707">
    <property type="entry name" value="Dbac_1936_reg"/>
    <property type="match status" value="1"/>
</dbReference>
<dbReference type="GO" id="GO:0003677">
    <property type="term" value="F:DNA binding"/>
    <property type="evidence" value="ECO:0007669"/>
    <property type="project" value="UniProtKB-KW"/>
</dbReference>